<dbReference type="Gene3D" id="3.40.390.10">
    <property type="entry name" value="Collagenase (Catalytic Domain)"/>
    <property type="match status" value="1"/>
</dbReference>
<dbReference type="PANTHER" id="PTHR38478">
    <property type="entry name" value="PEPTIDASE M1A AND M12B"/>
    <property type="match status" value="1"/>
</dbReference>
<feature type="compositionally biased region" description="Low complexity" evidence="1">
    <location>
        <begin position="43"/>
        <end position="52"/>
    </location>
</feature>
<feature type="compositionally biased region" description="Basic and acidic residues" evidence="1">
    <location>
        <begin position="33"/>
        <end position="42"/>
    </location>
</feature>
<dbReference type="EMBL" id="JSVA01000001">
    <property type="protein sequence ID" value="KOF04631.1"/>
    <property type="molecule type" value="Genomic_DNA"/>
</dbReference>
<dbReference type="GO" id="GO:0004812">
    <property type="term" value="F:aminoacyl-tRNA ligase activity"/>
    <property type="evidence" value="ECO:0007669"/>
    <property type="project" value="UniProtKB-KW"/>
</dbReference>
<dbReference type="CDD" id="cd04276">
    <property type="entry name" value="ZnMc_MMP_like_2"/>
    <property type="match status" value="1"/>
</dbReference>
<reference evidence="6" key="1">
    <citation type="submission" date="2014-11" db="EMBL/GenBank/DDBJ databases">
        <title>Genome sequencing of Roseivirga sp. D-25.</title>
        <authorList>
            <person name="Selvaratnam C."/>
            <person name="Thevarajoo S."/>
            <person name="Goh K.M."/>
            <person name="Eee R."/>
            <person name="Chan K.-G."/>
            <person name="Chong C.S."/>
        </authorList>
    </citation>
    <scope>NUCLEOTIDE SEQUENCE [LARGE SCALE GENOMIC DNA]</scope>
    <source>
        <strain evidence="6">D-25</strain>
    </source>
</reference>
<evidence type="ECO:0000259" key="4">
    <source>
        <dbReference type="Pfam" id="PF17162"/>
    </source>
</evidence>
<feature type="domain" description="DUF5117" evidence="3">
    <location>
        <begin position="121"/>
        <end position="307"/>
    </location>
</feature>
<dbReference type="InterPro" id="IPR034032">
    <property type="entry name" value="Zn_MMP-like_bac"/>
</dbReference>
<dbReference type="InterPro" id="IPR033428">
    <property type="entry name" value="DUF5118"/>
</dbReference>
<dbReference type="PANTHER" id="PTHR38478:SF1">
    <property type="entry name" value="ZINC DEPENDENT METALLOPROTEASE DOMAIN LIPOPROTEIN"/>
    <property type="match status" value="1"/>
</dbReference>
<dbReference type="Pfam" id="PF16313">
    <property type="entry name" value="DUF4953"/>
    <property type="match status" value="1"/>
</dbReference>
<dbReference type="PATRIC" id="fig|1566026.4.peg.175"/>
<feature type="domain" description="DUF5118" evidence="4">
    <location>
        <begin position="64"/>
        <end position="113"/>
    </location>
</feature>
<dbReference type="RefSeq" id="WP_053221788.1">
    <property type="nucleotide sequence ID" value="NZ_JSVA01000001.1"/>
</dbReference>
<sequence>MKKIKTIAQKPLLVAVAVLFLLTGFADNSFGQSRKEKREAAEKAAAAAAAPKQDPKPKVKKGEPKPYDEVITKDAISDDGLFQVHKIDDKYFFEIPNDLLGRDMLMVSRIAKTASGIGFGGGKTSTLMLRWERNENKILLKIISTQVTAADSLPISEAVKNSNLDPILASFQVEAISKDGNGVVIDASSLLTSDIKPLGFPQFYRTQYKVSRMDNDRSYVTRVSSYPENIELRHVKTYLASASPSSREDGAITIEMSNSMILLPEVPMQRRLYDERVGWFARGTTDYGLDVQQSKTIRYLDRWRLEVRDEDMAKFRRGELVVPKKQIVYYIDRATPEKWVKAIKDGIEDWQVAFEAAGFKDAIIAKTAPTPEEDPDWSPEDVRYSVVRYLASPIPNANGPHVSDPRSGEILESDINWYHNVMTLLRRWFFVQTSAINPGAQSPEFDDEVMSRLIRFVSSHEVGHTLGLPHNFGSSNAYPVDSLRSAEFTKKMGTAPSLMDYARFNYIAQPEDEGVALMPEVGVYDKYSIAWGYRPILDAKTPEEELPTLRRWIEEKNGDPLYRFGRQGNSNDYTAQSEDLGDDAMKASDYGIRNLKIIMNNLKKWTYVPGSDYTELEEMYGEVQSQFNRYMGHVGRYVGGVKEDYKTVDQEGAVYTHAPKAKQKEAVQFLNNQLFNTPKWILDNEILNRLQDDGAVTAMKSMQVRTLNSVLEPRKLGRVIENEALNGNAAYGMLELFSDVRNGIWSELSAGKAIDTYRRNLQSGYIDRMETLMKDNSQSDISSVARAELKTLQARIKAAIPRTSDRMSKIHLEDALEKVNNILDPK</sequence>
<gene>
    <name evidence="5" type="ORF">OB69_00820</name>
</gene>
<dbReference type="Pfam" id="PF17148">
    <property type="entry name" value="DUF5117"/>
    <property type="match status" value="1"/>
</dbReference>
<evidence type="ECO:0000259" key="3">
    <source>
        <dbReference type="Pfam" id="PF17148"/>
    </source>
</evidence>
<dbReference type="Proteomes" id="UP000036908">
    <property type="component" value="Unassembled WGS sequence"/>
</dbReference>
<organism evidence="5 6">
    <name type="scientific">Roseivirga seohaensis subsp. aquiponti</name>
    <dbReference type="NCBI Taxonomy" id="1566026"/>
    <lineage>
        <taxon>Bacteria</taxon>
        <taxon>Pseudomonadati</taxon>
        <taxon>Bacteroidota</taxon>
        <taxon>Cytophagia</taxon>
        <taxon>Cytophagales</taxon>
        <taxon>Roseivirgaceae</taxon>
        <taxon>Roseivirga</taxon>
    </lineage>
</organism>
<dbReference type="AlphaFoldDB" id="A0A0L8AQX5"/>
<keyword evidence="5" id="KW-0030">Aminoacyl-tRNA synthetase</keyword>
<accession>A0A0L8AQX5</accession>
<keyword evidence="5" id="KW-0436">Ligase</keyword>
<feature type="region of interest" description="Disordered" evidence="1">
    <location>
        <begin position="33"/>
        <end position="65"/>
    </location>
</feature>
<proteinExistence type="predicted"/>
<name>A0A0L8AQX5_9BACT</name>
<dbReference type="OrthoDB" id="9776599at2"/>
<keyword evidence="6" id="KW-1185">Reference proteome</keyword>
<dbReference type="InterPro" id="IPR032534">
    <property type="entry name" value="EcxA_zinc-bd"/>
</dbReference>
<dbReference type="GO" id="GO:0008237">
    <property type="term" value="F:metallopeptidase activity"/>
    <property type="evidence" value="ECO:0007669"/>
    <property type="project" value="InterPro"/>
</dbReference>
<feature type="compositionally biased region" description="Basic and acidic residues" evidence="1">
    <location>
        <begin position="53"/>
        <end position="65"/>
    </location>
</feature>
<evidence type="ECO:0000256" key="1">
    <source>
        <dbReference type="SAM" id="MobiDB-lite"/>
    </source>
</evidence>
<evidence type="ECO:0000259" key="2">
    <source>
        <dbReference type="Pfam" id="PF16313"/>
    </source>
</evidence>
<evidence type="ECO:0000313" key="5">
    <source>
        <dbReference type="EMBL" id="KOF04631.1"/>
    </source>
</evidence>
<feature type="domain" description="EcxA zinc-binding" evidence="2">
    <location>
        <begin position="443"/>
        <end position="749"/>
    </location>
</feature>
<dbReference type="InterPro" id="IPR033413">
    <property type="entry name" value="DUF5117"/>
</dbReference>
<dbReference type="Pfam" id="PF17162">
    <property type="entry name" value="DUF5118"/>
    <property type="match status" value="1"/>
</dbReference>
<comment type="caution">
    <text evidence="5">The sequence shown here is derived from an EMBL/GenBank/DDBJ whole genome shotgun (WGS) entry which is preliminary data.</text>
</comment>
<dbReference type="SUPFAM" id="SSF55486">
    <property type="entry name" value="Metalloproteases ('zincins'), catalytic domain"/>
    <property type="match status" value="1"/>
</dbReference>
<dbReference type="InterPro" id="IPR024079">
    <property type="entry name" value="MetalloPept_cat_dom_sf"/>
</dbReference>
<evidence type="ECO:0000313" key="6">
    <source>
        <dbReference type="Proteomes" id="UP000036908"/>
    </source>
</evidence>
<protein>
    <submittedName>
        <fullName evidence="5">Glutaminyl-tRNA synthetase</fullName>
    </submittedName>
</protein>